<evidence type="ECO:0000256" key="1">
    <source>
        <dbReference type="ARBA" id="ARBA00004370"/>
    </source>
</evidence>
<dbReference type="GO" id="GO:0043093">
    <property type="term" value="P:FtsZ-dependent cytokinesis"/>
    <property type="evidence" value="ECO:0007669"/>
    <property type="project" value="UniProtKB-UniRule"/>
</dbReference>
<evidence type="ECO:0000259" key="11">
    <source>
        <dbReference type="PROSITE" id="PS51779"/>
    </source>
</evidence>
<dbReference type="GO" id="GO:0090529">
    <property type="term" value="P:cell septum assembly"/>
    <property type="evidence" value="ECO:0007669"/>
    <property type="project" value="InterPro"/>
</dbReference>
<dbReference type="RefSeq" id="WP_183264929.1">
    <property type="nucleotide sequence ID" value="NZ_JACHFJ010000001.1"/>
</dbReference>
<reference evidence="12 13" key="1">
    <citation type="submission" date="2020-08" db="EMBL/GenBank/DDBJ databases">
        <title>Genomic Encyclopedia of Type Strains, Phase IV (KMG-IV): sequencing the most valuable type-strain genomes for metagenomic binning, comparative biology and taxonomic classification.</title>
        <authorList>
            <person name="Goeker M."/>
        </authorList>
    </citation>
    <scope>NUCLEOTIDE SEQUENCE [LARGE SCALE GENOMIC DNA]</scope>
    <source>
        <strain evidence="12 13">DSM 27026</strain>
    </source>
</reference>
<keyword evidence="5 9" id="KW-0812">Transmembrane</keyword>
<sequence length="331" mass="35542">MPRVAAPPTIEISAASRVDVLPQRPRTSRARKPAPPQDRLTQRKLFFRRVKRSLKPGLWFLVIVSVGIVGYELVRSLPSAPPAPQIAQAAAPVATPSTSPLADFTADLGLRISNVQINGATTTDPALLQQAIGVKPGDPTLGFSLQEIRDRVEQLGPVQSAVVARELPGTLVVNVTERNIFAIWQTTSNGQPKFVLIDKQGNVIANQDAAEAKRREPSLLLLSGEDAPVNANALVTELQAAPAVLSHVAAAQRVDGLRWNLILKNQTVVKLPTENEADAIGQLAALQTSMQLLERPVEVIDLRQEGRLVVKPYPAPTPPAATKQGATQKHG</sequence>
<dbReference type="InterPro" id="IPR034746">
    <property type="entry name" value="POTRA"/>
</dbReference>
<evidence type="ECO:0000256" key="10">
    <source>
        <dbReference type="SAM" id="MobiDB-lite"/>
    </source>
</evidence>
<keyword evidence="6 9" id="KW-1133">Transmembrane helix</keyword>
<keyword evidence="8 9" id="KW-0131">Cell cycle</keyword>
<dbReference type="EMBL" id="JACHFJ010000001">
    <property type="protein sequence ID" value="MBB5371912.1"/>
    <property type="molecule type" value="Genomic_DNA"/>
</dbReference>
<dbReference type="Gene3D" id="3.40.50.11690">
    <property type="entry name" value="Cell division protein FtsQ/DivIB"/>
    <property type="match status" value="1"/>
</dbReference>
<accession>A0A840VNK3</accession>
<keyword evidence="2 9" id="KW-1003">Cell membrane</keyword>
<evidence type="ECO:0000256" key="3">
    <source>
        <dbReference type="ARBA" id="ARBA00022519"/>
    </source>
</evidence>
<keyword evidence="13" id="KW-1185">Reference proteome</keyword>
<gene>
    <name evidence="9" type="primary">ftsQ</name>
    <name evidence="12" type="ORF">HNP71_000136</name>
</gene>
<evidence type="ECO:0000256" key="2">
    <source>
        <dbReference type="ARBA" id="ARBA00022475"/>
    </source>
</evidence>
<dbReference type="Gene3D" id="3.10.20.310">
    <property type="entry name" value="membrane protein fhac"/>
    <property type="match status" value="1"/>
</dbReference>
<dbReference type="GO" id="GO:0005886">
    <property type="term" value="C:plasma membrane"/>
    <property type="evidence" value="ECO:0007669"/>
    <property type="project" value="UniProtKB-SubCell"/>
</dbReference>
<organism evidence="12 13">
    <name type="scientific">Acidocella aromatica</name>
    <dbReference type="NCBI Taxonomy" id="1303579"/>
    <lineage>
        <taxon>Bacteria</taxon>
        <taxon>Pseudomonadati</taxon>
        <taxon>Pseudomonadota</taxon>
        <taxon>Alphaproteobacteria</taxon>
        <taxon>Acetobacterales</taxon>
        <taxon>Acidocellaceae</taxon>
        <taxon>Acidocella</taxon>
    </lineage>
</organism>
<dbReference type="PROSITE" id="PS51779">
    <property type="entry name" value="POTRA"/>
    <property type="match status" value="1"/>
</dbReference>
<evidence type="ECO:0000313" key="13">
    <source>
        <dbReference type="Proteomes" id="UP000553706"/>
    </source>
</evidence>
<evidence type="ECO:0000313" key="12">
    <source>
        <dbReference type="EMBL" id="MBB5371912.1"/>
    </source>
</evidence>
<dbReference type="AlphaFoldDB" id="A0A840VNK3"/>
<comment type="subcellular location">
    <subcellularLocation>
        <location evidence="9">Cell inner membrane</location>
        <topology evidence="9">Single-pass type II membrane protein</topology>
    </subcellularLocation>
    <subcellularLocation>
        <location evidence="1">Membrane</location>
    </subcellularLocation>
    <text evidence="9">Localizes to the division septum.</text>
</comment>
<dbReference type="InterPro" id="IPR005548">
    <property type="entry name" value="Cell_div_FtsQ/DivIB_C"/>
</dbReference>
<dbReference type="PANTHER" id="PTHR35851">
    <property type="entry name" value="CELL DIVISION PROTEIN FTSQ"/>
    <property type="match status" value="1"/>
</dbReference>
<dbReference type="Pfam" id="PF08478">
    <property type="entry name" value="POTRA_1"/>
    <property type="match status" value="1"/>
</dbReference>
<comment type="similarity">
    <text evidence="9">Belongs to the FtsQ/DivIB family. FtsQ subfamily.</text>
</comment>
<name>A0A840VNK3_9PROT</name>
<dbReference type="Proteomes" id="UP000553706">
    <property type="component" value="Unassembled WGS sequence"/>
</dbReference>
<dbReference type="InterPro" id="IPR045335">
    <property type="entry name" value="FtsQ_C_sf"/>
</dbReference>
<evidence type="ECO:0000256" key="6">
    <source>
        <dbReference type="ARBA" id="ARBA00022989"/>
    </source>
</evidence>
<comment type="caution">
    <text evidence="12">The sequence shown here is derived from an EMBL/GenBank/DDBJ whole genome shotgun (WGS) entry which is preliminary data.</text>
</comment>
<dbReference type="GO" id="GO:0032153">
    <property type="term" value="C:cell division site"/>
    <property type="evidence" value="ECO:0007669"/>
    <property type="project" value="UniProtKB-UniRule"/>
</dbReference>
<dbReference type="Pfam" id="PF03799">
    <property type="entry name" value="FtsQ_DivIB_C"/>
    <property type="match status" value="1"/>
</dbReference>
<dbReference type="InterPro" id="IPR013685">
    <property type="entry name" value="POTRA_FtsQ_type"/>
</dbReference>
<keyword evidence="4 9" id="KW-0132">Cell division</keyword>
<dbReference type="PANTHER" id="PTHR35851:SF1">
    <property type="entry name" value="CELL DIVISION PROTEIN FTSQ"/>
    <property type="match status" value="1"/>
</dbReference>
<dbReference type="InterPro" id="IPR026579">
    <property type="entry name" value="FtsQ"/>
</dbReference>
<evidence type="ECO:0000256" key="7">
    <source>
        <dbReference type="ARBA" id="ARBA00023136"/>
    </source>
</evidence>
<dbReference type="HAMAP" id="MF_00911">
    <property type="entry name" value="FtsQ_subfam"/>
    <property type="match status" value="1"/>
</dbReference>
<evidence type="ECO:0000256" key="8">
    <source>
        <dbReference type="ARBA" id="ARBA00023306"/>
    </source>
</evidence>
<keyword evidence="7 9" id="KW-0472">Membrane</keyword>
<proteinExistence type="inferred from homology"/>
<feature type="region of interest" description="Disordered" evidence="10">
    <location>
        <begin position="21"/>
        <end position="40"/>
    </location>
</feature>
<comment type="function">
    <text evidence="9">Essential cell division protein.</text>
</comment>
<evidence type="ECO:0000256" key="9">
    <source>
        <dbReference type="HAMAP-Rule" id="MF_00911"/>
    </source>
</evidence>
<evidence type="ECO:0000256" key="4">
    <source>
        <dbReference type="ARBA" id="ARBA00022618"/>
    </source>
</evidence>
<evidence type="ECO:0000256" key="5">
    <source>
        <dbReference type="ARBA" id="ARBA00022692"/>
    </source>
</evidence>
<keyword evidence="3 9" id="KW-0997">Cell inner membrane</keyword>
<feature type="domain" description="POTRA" evidence="11">
    <location>
        <begin position="110"/>
        <end position="178"/>
    </location>
</feature>
<feature type="transmembrane region" description="Helical" evidence="9">
    <location>
        <begin position="57"/>
        <end position="74"/>
    </location>
</feature>
<protein>
    <recommendedName>
        <fullName evidence="9">Cell division protein FtsQ</fullName>
    </recommendedName>
</protein>
<feature type="region of interest" description="Disordered" evidence="10">
    <location>
        <begin position="310"/>
        <end position="331"/>
    </location>
</feature>